<feature type="domain" description="Major facilitator superfamily (MFS) profile" evidence="5">
    <location>
        <begin position="1"/>
        <end position="403"/>
    </location>
</feature>
<organism evidence="6 7">
    <name type="scientific">Crocodylus porosus</name>
    <name type="common">Saltwater crocodile</name>
    <name type="synonym">Estuarine crocodile</name>
    <dbReference type="NCBI Taxonomy" id="8502"/>
    <lineage>
        <taxon>Eukaryota</taxon>
        <taxon>Metazoa</taxon>
        <taxon>Chordata</taxon>
        <taxon>Craniata</taxon>
        <taxon>Vertebrata</taxon>
        <taxon>Euteleostomi</taxon>
        <taxon>Archelosauria</taxon>
        <taxon>Archosauria</taxon>
        <taxon>Crocodylia</taxon>
        <taxon>Longirostres</taxon>
        <taxon>Crocodylidae</taxon>
        <taxon>Crocodylus</taxon>
    </lineage>
</organism>
<accession>A0A7M4F0A2</accession>
<reference evidence="6" key="1">
    <citation type="submission" date="2025-08" db="UniProtKB">
        <authorList>
            <consortium name="Ensembl"/>
        </authorList>
    </citation>
    <scope>IDENTIFICATION</scope>
</reference>
<dbReference type="Ensembl" id="ENSCPRT00005020487.1">
    <property type="protein sequence ID" value="ENSCPRP00005017494.1"/>
    <property type="gene ID" value="ENSCPRG00005012154.1"/>
</dbReference>
<dbReference type="GO" id="GO:0043252">
    <property type="term" value="P:sodium-independent organic anion transport"/>
    <property type="evidence" value="ECO:0007669"/>
    <property type="project" value="TreeGrafter"/>
</dbReference>
<feature type="transmembrane region" description="Helical" evidence="3">
    <location>
        <begin position="328"/>
        <end position="351"/>
    </location>
</feature>
<dbReference type="InterPro" id="IPR036259">
    <property type="entry name" value="MFS_trans_sf"/>
</dbReference>
<dbReference type="GO" id="GO:0015125">
    <property type="term" value="F:bile acid transmembrane transporter activity"/>
    <property type="evidence" value="ECO:0007669"/>
    <property type="project" value="TreeGrafter"/>
</dbReference>
<keyword evidence="3" id="KW-1133">Transmembrane helix</keyword>
<feature type="region of interest" description="Disordered" evidence="4">
    <location>
        <begin position="239"/>
        <end position="267"/>
    </location>
</feature>
<comment type="similarity">
    <text evidence="3">Belongs to the organo anion transporter (TC 2.A.60) family.</text>
</comment>
<dbReference type="FunFam" id="1.20.1250.20:FF:001008">
    <property type="entry name" value="Solute carrier organic anion transporter family member"/>
    <property type="match status" value="1"/>
</dbReference>
<dbReference type="Proteomes" id="UP000594220">
    <property type="component" value="Unplaced"/>
</dbReference>
<keyword evidence="2" id="KW-1015">Disulfide bond</keyword>
<keyword evidence="7" id="KW-1185">Reference proteome</keyword>
<feature type="transmembrane region" description="Helical" evidence="3">
    <location>
        <begin position="40"/>
        <end position="61"/>
    </location>
</feature>
<dbReference type="AlphaFoldDB" id="A0A7M4F0A2"/>
<proteinExistence type="inferred from homology"/>
<dbReference type="InterPro" id="IPR020846">
    <property type="entry name" value="MFS_dom"/>
</dbReference>
<dbReference type="PANTHER" id="PTHR11388:SF89">
    <property type="entry name" value="SOLUTE CARRIER ORGANIC ANION TRANSPORTER FAMILY MEMBER 1B3"/>
    <property type="match status" value="1"/>
</dbReference>
<evidence type="ECO:0000259" key="5">
    <source>
        <dbReference type="PROSITE" id="PS50850"/>
    </source>
</evidence>
<keyword evidence="3" id="KW-0813">Transport</keyword>
<keyword evidence="3" id="KW-0472">Membrane</keyword>
<feature type="transmembrane region" description="Helical" evidence="3">
    <location>
        <begin position="68"/>
        <end position="89"/>
    </location>
</feature>
<name>A0A7M4F0A2_CROPO</name>
<gene>
    <name evidence="6" type="primary">LOC109316408</name>
</gene>
<evidence type="ECO:0000256" key="3">
    <source>
        <dbReference type="RuleBase" id="RU362056"/>
    </source>
</evidence>
<feature type="transmembrane region" description="Helical" evidence="3">
    <location>
        <begin position="292"/>
        <end position="313"/>
    </location>
</feature>
<dbReference type="NCBIfam" id="TIGR00805">
    <property type="entry name" value="oat"/>
    <property type="match status" value="1"/>
</dbReference>
<dbReference type="GeneTree" id="ENSGT01150000286901"/>
<dbReference type="GO" id="GO:0006811">
    <property type="term" value="P:monoatomic ion transport"/>
    <property type="evidence" value="ECO:0007669"/>
    <property type="project" value="UniProtKB-KW"/>
</dbReference>
<comment type="subcellular location">
    <subcellularLocation>
        <location evidence="3">Cell membrane</location>
        <topology evidence="3">Multi-pass membrane protein</topology>
    </subcellularLocation>
    <subcellularLocation>
        <location evidence="1">Membrane</location>
        <topology evidence="1">Multi-pass membrane protein</topology>
    </subcellularLocation>
</comment>
<feature type="compositionally biased region" description="Basic and acidic residues" evidence="4">
    <location>
        <begin position="239"/>
        <end position="261"/>
    </location>
</feature>
<keyword evidence="3" id="KW-0812">Transmembrane</keyword>
<dbReference type="SUPFAM" id="SSF103473">
    <property type="entry name" value="MFS general substrate transporter"/>
    <property type="match status" value="1"/>
</dbReference>
<evidence type="ECO:0000256" key="4">
    <source>
        <dbReference type="SAM" id="MobiDB-lite"/>
    </source>
</evidence>
<dbReference type="GO" id="GO:0015347">
    <property type="term" value="F:sodium-independent organic anion transmembrane transporter activity"/>
    <property type="evidence" value="ECO:0007669"/>
    <property type="project" value="TreeGrafter"/>
</dbReference>
<dbReference type="Gene3D" id="1.20.1250.20">
    <property type="entry name" value="MFS general substrate transporter like domains"/>
    <property type="match status" value="1"/>
</dbReference>
<keyword evidence="3" id="KW-0406">Ion transport</keyword>
<feature type="transmembrane region" description="Helical" evidence="3">
    <location>
        <begin position="162"/>
        <end position="189"/>
    </location>
</feature>
<evidence type="ECO:0000256" key="1">
    <source>
        <dbReference type="ARBA" id="ARBA00004141"/>
    </source>
</evidence>
<protein>
    <recommendedName>
        <fullName evidence="3">Solute carrier organic anion transporter family member</fullName>
    </recommendedName>
</protein>
<evidence type="ECO:0000313" key="6">
    <source>
        <dbReference type="Ensembl" id="ENSCPRP00005017494.1"/>
    </source>
</evidence>
<comment type="caution">
    <text evidence="3">Lacks conserved residue(s) required for the propagation of feature annotation.</text>
</comment>
<dbReference type="Pfam" id="PF03137">
    <property type="entry name" value="OATP"/>
    <property type="match status" value="1"/>
</dbReference>
<dbReference type="PROSITE" id="PS50850">
    <property type="entry name" value="MFS"/>
    <property type="match status" value="1"/>
</dbReference>
<feature type="transmembrane region" description="Helical" evidence="3">
    <location>
        <begin position="363"/>
        <end position="382"/>
    </location>
</feature>
<reference evidence="6" key="2">
    <citation type="submission" date="2025-09" db="UniProtKB">
        <authorList>
            <consortium name="Ensembl"/>
        </authorList>
    </citation>
    <scope>IDENTIFICATION</scope>
</reference>
<sequence>VFLAALSFTYLSKTLSGIIMKSSITQIERRFDIPSSIAGLIDGSFEMGNLLVIAFVSYYGAKIHRPKAIALGCFIMSAGSILTAMPHFFMGYYKYETTLTECGLLSIIEISLFTGCKKEASSYMWIYVFLGNMLRGIGETPIAPLGISYLDDFAKEEDAPLYIAILHTIAMIGPMLGFLLGSLCARLYVDIGFVDLGSITITPRDSRWVGAWWLGFIIAGVIALISAIPFCFLPKSLKKPNEESNDKTSSDLSNIKEDNSGKHSSIKQKPMKSLATLKDFFISVKAVLGNRIYVVFLCSVLLQFNSFVGFLTYKPKYMEQQYGQSSSLFSFSGLTSLPAVAIGIFLGGLLMKKYKWGLVGATKFGFGISFFAFLIGLLQFFVGCENHVVAGLTVSYDGKSVFI</sequence>
<dbReference type="GO" id="GO:0016323">
    <property type="term" value="C:basolateral plasma membrane"/>
    <property type="evidence" value="ECO:0007669"/>
    <property type="project" value="TreeGrafter"/>
</dbReference>
<dbReference type="InterPro" id="IPR004156">
    <property type="entry name" value="OATP"/>
</dbReference>
<feature type="transmembrane region" description="Helical" evidence="3">
    <location>
        <begin position="209"/>
        <end position="233"/>
    </location>
</feature>
<evidence type="ECO:0000313" key="7">
    <source>
        <dbReference type="Proteomes" id="UP000594220"/>
    </source>
</evidence>
<dbReference type="PANTHER" id="PTHR11388">
    <property type="entry name" value="ORGANIC ANION TRANSPORTER"/>
    <property type="match status" value="1"/>
</dbReference>
<evidence type="ECO:0000256" key="2">
    <source>
        <dbReference type="ARBA" id="ARBA00023157"/>
    </source>
</evidence>